<dbReference type="SUPFAM" id="SSF52540">
    <property type="entry name" value="P-loop containing nucleoside triphosphate hydrolases"/>
    <property type="match status" value="1"/>
</dbReference>
<dbReference type="PANTHER" id="PTHR24221:SF654">
    <property type="entry name" value="ATP-BINDING CASSETTE SUB-FAMILY B MEMBER 6"/>
    <property type="match status" value="1"/>
</dbReference>
<feature type="transmembrane region" description="Helical" evidence="9">
    <location>
        <begin position="419"/>
        <end position="439"/>
    </location>
</feature>
<feature type="transmembrane region" description="Helical" evidence="9">
    <location>
        <begin position="459"/>
        <end position="477"/>
    </location>
</feature>
<keyword evidence="5" id="KW-0547">Nucleotide-binding</keyword>
<evidence type="ECO:0000256" key="5">
    <source>
        <dbReference type="ARBA" id="ARBA00022741"/>
    </source>
</evidence>
<feature type="transmembrane region" description="Helical" evidence="9">
    <location>
        <begin position="564"/>
        <end position="585"/>
    </location>
</feature>
<keyword evidence="7 9" id="KW-1133">Transmembrane helix</keyword>
<protein>
    <submittedName>
        <fullName evidence="12">NHLM bacteriocin system ABC transporter, ATP-binding protein</fullName>
    </submittedName>
</protein>
<proteinExistence type="predicted"/>
<evidence type="ECO:0000256" key="2">
    <source>
        <dbReference type="ARBA" id="ARBA00022448"/>
    </source>
</evidence>
<dbReference type="InterPro" id="IPR003439">
    <property type="entry name" value="ABC_transporter-like_ATP-bd"/>
</dbReference>
<dbReference type="GO" id="GO:0005524">
    <property type="term" value="F:ATP binding"/>
    <property type="evidence" value="ECO:0007669"/>
    <property type="project" value="UniProtKB-KW"/>
</dbReference>
<keyword evidence="8 9" id="KW-0472">Membrane</keyword>
<dbReference type="GO" id="GO:0140359">
    <property type="term" value="F:ABC-type transporter activity"/>
    <property type="evidence" value="ECO:0007669"/>
    <property type="project" value="InterPro"/>
</dbReference>
<dbReference type="PROSITE" id="PS50929">
    <property type="entry name" value="ABC_TM1F"/>
    <property type="match status" value="1"/>
</dbReference>
<dbReference type="InterPro" id="IPR003593">
    <property type="entry name" value="AAA+_ATPase"/>
</dbReference>
<dbReference type="GO" id="GO:0005886">
    <property type="term" value="C:plasma membrane"/>
    <property type="evidence" value="ECO:0007669"/>
    <property type="project" value="UniProtKB-SubCell"/>
</dbReference>
<comment type="subcellular location">
    <subcellularLocation>
        <location evidence="1">Cell membrane</location>
        <topology evidence="1">Multi-pass membrane protein</topology>
    </subcellularLocation>
</comment>
<dbReference type="EMBL" id="CP003600">
    <property type="protein sequence ID" value="AFY95073.1"/>
    <property type="molecule type" value="Genomic_DNA"/>
</dbReference>
<feature type="domain" description="ABC transporter" evidence="10">
    <location>
        <begin position="744"/>
        <end position="976"/>
    </location>
</feature>
<evidence type="ECO:0000256" key="7">
    <source>
        <dbReference type="ARBA" id="ARBA00022989"/>
    </source>
</evidence>
<dbReference type="Proteomes" id="UP000010366">
    <property type="component" value="Chromosome"/>
</dbReference>
<dbReference type="GO" id="GO:0034040">
    <property type="term" value="F:ATPase-coupled lipid transmembrane transporter activity"/>
    <property type="evidence" value="ECO:0007669"/>
    <property type="project" value="TreeGrafter"/>
</dbReference>
<dbReference type="PANTHER" id="PTHR24221">
    <property type="entry name" value="ATP-BINDING CASSETTE SUB-FAMILY B"/>
    <property type="match status" value="1"/>
</dbReference>
<dbReference type="InterPro" id="IPR027417">
    <property type="entry name" value="P-loop_NTPase"/>
</dbReference>
<dbReference type="NCBIfam" id="TIGR03797">
    <property type="entry name" value="NHLM_micro_ABC2"/>
    <property type="match status" value="1"/>
</dbReference>
<evidence type="ECO:0000256" key="6">
    <source>
        <dbReference type="ARBA" id="ARBA00022840"/>
    </source>
</evidence>
<dbReference type="OrthoDB" id="516912at2"/>
<dbReference type="Pfam" id="PF00005">
    <property type="entry name" value="ABC_tran"/>
    <property type="match status" value="1"/>
</dbReference>
<dbReference type="Gene3D" id="3.40.50.300">
    <property type="entry name" value="P-loop containing nucleotide triphosphate hydrolases"/>
    <property type="match status" value="1"/>
</dbReference>
<dbReference type="InterPro" id="IPR011527">
    <property type="entry name" value="ABC1_TM_dom"/>
</dbReference>
<dbReference type="InterPro" id="IPR036640">
    <property type="entry name" value="ABC1_TM_sf"/>
</dbReference>
<accession>K9UK82</accession>
<keyword evidence="3" id="KW-1003">Cell membrane</keyword>
<dbReference type="STRING" id="1173020.Cha6605_4123"/>
<dbReference type="AlphaFoldDB" id="K9UK82"/>
<dbReference type="Gene3D" id="1.20.1560.10">
    <property type="entry name" value="ABC transporter type 1, transmembrane domain"/>
    <property type="match status" value="1"/>
</dbReference>
<keyword evidence="6 12" id="KW-0067">ATP-binding</keyword>
<dbReference type="FunFam" id="3.40.50.300:FF:000299">
    <property type="entry name" value="ABC transporter ATP-binding protein/permease"/>
    <property type="match status" value="1"/>
</dbReference>
<dbReference type="SMART" id="SM00382">
    <property type="entry name" value="AAA"/>
    <property type="match status" value="1"/>
</dbReference>
<dbReference type="PROSITE" id="PS50893">
    <property type="entry name" value="ABC_TRANSPORTER_2"/>
    <property type="match status" value="1"/>
</dbReference>
<dbReference type="eggNOG" id="COG2274">
    <property type="taxonomic scope" value="Bacteria"/>
</dbReference>
<evidence type="ECO:0000313" key="13">
    <source>
        <dbReference type="Proteomes" id="UP000010366"/>
    </source>
</evidence>
<dbReference type="GO" id="GO:0016887">
    <property type="term" value="F:ATP hydrolysis activity"/>
    <property type="evidence" value="ECO:0007669"/>
    <property type="project" value="InterPro"/>
</dbReference>
<sequence length="979" mass="106822">MATFVRGRIVKSNEPLLLNDPQTIWVVKSGQLVLHGVSIDSRELVSNRRFLFNIGVGEALFGTNLVPTAKNKEYRGILAVAIEETELQRISLADLIAKVKAGDASAIALIEGWLLHLGAWAIVQPRIASAPTNTVVANGTHFLSLLEEQTLVPPRPALNSEQVSQTVAWVDVRQGLTCWQGITALPVDRDCPPMPLMLGTWLKAANAVEVYTTPTQELESIDLLPASFERLHAYFWHYFDLLEQQHIESEFRRFQERQKLNRQTLESSMDDLVGVLEPSIAEVPTVGTHLSIAAGAVGKAMGIKILPLPASEDSDRIKDPVEAIARASQCRTRRVSLTGEWWKQEHGAILAYTKADLPVALLPESGNRYQVFDPELGTKTSLNADKIANLQTEAYVFYRPLPLFVDNAIQIFMFGIKGYEIDVVFIFALGIVTSLLGMVTPQATAMLVNDAIPDSNRTLLLQLGLALFAAAFGQAAFNLSQQIITLRVESAADASLQPALWDRVLKLSPAFFRGYSSGDLVTRVMAIGQIRAHLSGSTQRALLSGLFALLNLGLMFAYSVPLALVGVGLSIVASVVTVISSRITVKKQRTQEQIDGDIDGLTVELIQGVSKLRVAAAEERAFGSWAKKYHERMKLESSIKHIDDSLSVFNEVLPTIGSILVFWFAILFIQIAIAENKPGGLSAGAFLAFNTAFSTYLSGAIEISNTLSNILEIIPLWERAKPIIQTPLESDPSKADPGRLTGRIALEHVNFRYREDGPLILNDLSIHADPGEFIALVGPSGSGKSTVFRLLLGFEHPASGTVNFDGQDLAGLDVQAVRRQLGVVLQNVRISTAPIFDSIAAGALVTLDEAWEAARMAGFDADIKDMPMGMHTIISEGGSNLSGGQRQRLLIARSLVLKPKILLMDEATSALDNQTQTIVTDSLDRMNATRIVIAHRLSTIRNADRIYVVEAGIVVQSGTFDELVNQEGLFARLVARQLD</sequence>
<feature type="transmembrane region" description="Helical" evidence="9">
    <location>
        <begin position="541"/>
        <end position="558"/>
    </location>
</feature>
<dbReference type="InterPro" id="IPR017871">
    <property type="entry name" value="ABC_transporter-like_CS"/>
</dbReference>
<dbReference type="HOGENOM" id="CLU_000604_95_5_3"/>
<keyword evidence="2" id="KW-0813">Transport</keyword>
<feature type="transmembrane region" description="Helical" evidence="9">
    <location>
        <begin position="652"/>
        <end position="673"/>
    </location>
</feature>
<evidence type="ECO:0000256" key="1">
    <source>
        <dbReference type="ARBA" id="ARBA00004651"/>
    </source>
</evidence>
<reference evidence="12 13" key="1">
    <citation type="submission" date="2012-05" db="EMBL/GenBank/DDBJ databases">
        <title>Finished chromosome of genome of Chamaesiphon sp. PCC 6605.</title>
        <authorList>
            <consortium name="US DOE Joint Genome Institute"/>
            <person name="Gugger M."/>
            <person name="Coursin T."/>
            <person name="Rippka R."/>
            <person name="Tandeau De Marsac N."/>
            <person name="Huntemann M."/>
            <person name="Wei C.-L."/>
            <person name="Han J."/>
            <person name="Detter J.C."/>
            <person name="Han C."/>
            <person name="Tapia R."/>
            <person name="Chen A."/>
            <person name="Kyrpides N."/>
            <person name="Mavromatis K."/>
            <person name="Markowitz V."/>
            <person name="Szeto E."/>
            <person name="Ivanova N."/>
            <person name="Pagani I."/>
            <person name="Pati A."/>
            <person name="Goodwin L."/>
            <person name="Nordberg H.P."/>
            <person name="Cantor M.N."/>
            <person name="Hua S.X."/>
            <person name="Woyke T."/>
            <person name="Kerfeld C.A."/>
        </authorList>
    </citation>
    <scope>NUCLEOTIDE SEQUENCE [LARGE SCALE GENOMIC DNA]</scope>
    <source>
        <strain evidence="13">ATCC 27169 / PCC 6605</strain>
    </source>
</reference>
<dbReference type="PROSITE" id="PS00211">
    <property type="entry name" value="ABC_TRANSPORTER_1"/>
    <property type="match status" value="1"/>
</dbReference>
<dbReference type="PATRIC" id="fig|1173020.3.peg.4733"/>
<dbReference type="Pfam" id="PF00664">
    <property type="entry name" value="ABC_membrane"/>
    <property type="match status" value="1"/>
</dbReference>
<dbReference type="RefSeq" id="WP_015161184.1">
    <property type="nucleotide sequence ID" value="NC_019697.1"/>
</dbReference>
<name>K9UK82_CHAP6</name>
<evidence type="ECO:0000256" key="4">
    <source>
        <dbReference type="ARBA" id="ARBA00022692"/>
    </source>
</evidence>
<organism evidence="12 13">
    <name type="scientific">Chamaesiphon minutus (strain ATCC 27169 / PCC 6605)</name>
    <dbReference type="NCBI Taxonomy" id="1173020"/>
    <lineage>
        <taxon>Bacteria</taxon>
        <taxon>Bacillati</taxon>
        <taxon>Cyanobacteriota</taxon>
        <taxon>Cyanophyceae</taxon>
        <taxon>Gomontiellales</taxon>
        <taxon>Chamaesiphonaceae</taxon>
        <taxon>Chamaesiphon</taxon>
    </lineage>
</organism>
<feature type="domain" description="ABC transmembrane type-1" evidence="11">
    <location>
        <begin position="424"/>
        <end position="712"/>
    </location>
</feature>
<evidence type="ECO:0000256" key="8">
    <source>
        <dbReference type="ARBA" id="ARBA00023136"/>
    </source>
</evidence>
<evidence type="ECO:0000259" key="10">
    <source>
        <dbReference type="PROSITE" id="PS50893"/>
    </source>
</evidence>
<dbReference type="InterPro" id="IPR039421">
    <property type="entry name" value="Type_1_exporter"/>
</dbReference>
<keyword evidence="4 9" id="KW-0812">Transmembrane</keyword>
<evidence type="ECO:0000259" key="11">
    <source>
        <dbReference type="PROSITE" id="PS50929"/>
    </source>
</evidence>
<keyword evidence="13" id="KW-1185">Reference proteome</keyword>
<evidence type="ECO:0000256" key="3">
    <source>
        <dbReference type="ARBA" id="ARBA00022475"/>
    </source>
</evidence>
<gene>
    <name evidence="12" type="ORF">Cha6605_4123</name>
</gene>
<dbReference type="KEGG" id="cmp:Cha6605_4123"/>
<dbReference type="InterPro" id="IPR022515">
    <property type="entry name" value="NHPM_micro_ABC2"/>
</dbReference>
<evidence type="ECO:0000313" key="12">
    <source>
        <dbReference type="EMBL" id="AFY95073.1"/>
    </source>
</evidence>
<dbReference type="SUPFAM" id="SSF90123">
    <property type="entry name" value="ABC transporter transmembrane region"/>
    <property type="match status" value="1"/>
</dbReference>
<evidence type="ECO:0000256" key="9">
    <source>
        <dbReference type="SAM" id="Phobius"/>
    </source>
</evidence>